<evidence type="ECO:0000313" key="1">
    <source>
        <dbReference type="EMBL" id="SHO46872.1"/>
    </source>
</evidence>
<organism evidence="1 2">
    <name type="scientific">Anaerocolumna xylanovorans DSM 12503</name>
    <dbReference type="NCBI Taxonomy" id="1121345"/>
    <lineage>
        <taxon>Bacteria</taxon>
        <taxon>Bacillati</taxon>
        <taxon>Bacillota</taxon>
        <taxon>Clostridia</taxon>
        <taxon>Lachnospirales</taxon>
        <taxon>Lachnospiraceae</taxon>
        <taxon>Anaerocolumna</taxon>
    </lineage>
</organism>
<accession>A0A1M7Y3R7</accession>
<sequence>MMYGNLNPDRFCRVIEQIMKAREENMEVKVSLISKEESERRKQQDKTA</sequence>
<dbReference type="Proteomes" id="UP000184612">
    <property type="component" value="Unassembled WGS sequence"/>
</dbReference>
<keyword evidence="2" id="KW-1185">Reference proteome</keyword>
<evidence type="ECO:0000313" key="2">
    <source>
        <dbReference type="Proteomes" id="UP000184612"/>
    </source>
</evidence>
<protein>
    <submittedName>
        <fullName evidence="1">Uncharacterized protein</fullName>
    </submittedName>
</protein>
<proteinExistence type="predicted"/>
<reference evidence="1 2" key="1">
    <citation type="submission" date="2016-12" db="EMBL/GenBank/DDBJ databases">
        <authorList>
            <person name="Song W.-J."/>
            <person name="Kurnit D.M."/>
        </authorList>
    </citation>
    <scope>NUCLEOTIDE SEQUENCE [LARGE SCALE GENOMIC DNA]</scope>
    <source>
        <strain evidence="1 2">DSM 12503</strain>
    </source>
</reference>
<name>A0A1M7Y3R7_9FIRM</name>
<dbReference type="EMBL" id="FRFD01000004">
    <property type="protein sequence ID" value="SHO46872.1"/>
    <property type="molecule type" value="Genomic_DNA"/>
</dbReference>
<dbReference type="RefSeq" id="WP_175561999.1">
    <property type="nucleotide sequence ID" value="NZ_FRFD01000004.1"/>
</dbReference>
<dbReference type="AlphaFoldDB" id="A0A1M7Y3R7"/>
<gene>
    <name evidence="1" type="ORF">SAMN02745217_01319</name>
</gene>